<dbReference type="SUPFAM" id="SSF54060">
    <property type="entry name" value="His-Me finger endonucleases"/>
    <property type="match status" value="1"/>
</dbReference>
<dbReference type="EMBL" id="CP072801">
    <property type="protein sequence ID" value="QTR47511.1"/>
    <property type="molecule type" value="Genomic_DNA"/>
</dbReference>
<name>A0ABX7WW30_9GAMM</name>
<accession>A0ABX7WW30</accession>
<keyword evidence="3" id="KW-1185">Reference proteome</keyword>
<protein>
    <submittedName>
        <fullName evidence="2">HNH endonuclease</fullName>
    </submittedName>
</protein>
<dbReference type="InterPro" id="IPR044925">
    <property type="entry name" value="His-Me_finger_sf"/>
</dbReference>
<evidence type="ECO:0000313" key="2">
    <source>
        <dbReference type="EMBL" id="QTR47511.1"/>
    </source>
</evidence>
<evidence type="ECO:0000313" key="3">
    <source>
        <dbReference type="Proteomes" id="UP000672039"/>
    </source>
</evidence>
<keyword evidence="2" id="KW-0378">Hydrolase</keyword>
<keyword evidence="2" id="KW-0255">Endonuclease</keyword>
<proteinExistence type="predicted"/>
<dbReference type="Proteomes" id="UP000672039">
    <property type="component" value="Chromosome"/>
</dbReference>
<sequence length="221" mass="25473">MTESHEKWLETKLREELGIPANREKTYTYQQLLFVSNNRHLPRAELTSQYNQTFGTNVPVTQLQSLCNRRNWQTGRTGHMEKGHATWNKGMKGLKLNNGKGCFQPGHTPHTHRPIGSTRMRSGYQLTKVAEPGTWKPTHRLIWEQAHGKIPKSHTLKFLDGNKANPTLSNLTLVSRAELAQLNRNHYNTMPNDLKPTILLISKLETKYHQHSTTYRTDKSK</sequence>
<gene>
    <name evidence="2" type="ORF">J9253_06130</name>
</gene>
<dbReference type="RefSeq" id="WP_210223778.1">
    <property type="nucleotide sequence ID" value="NZ_CP072801.1"/>
</dbReference>
<dbReference type="GO" id="GO:0004519">
    <property type="term" value="F:endonuclease activity"/>
    <property type="evidence" value="ECO:0007669"/>
    <property type="project" value="UniProtKB-KW"/>
</dbReference>
<dbReference type="Pfam" id="PF13392">
    <property type="entry name" value="HNH_3"/>
    <property type="match status" value="1"/>
</dbReference>
<dbReference type="InterPro" id="IPR003615">
    <property type="entry name" value="HNH_nuc"/>
</dbReference>
<evidence type="ECO:0000259" key="1">
    <source>
        <dbReference type="Pfam" id="PF13392"/>
    </source>
</evidence>
<dbReference type="Gene3D" id="3.90.75.20">
    <property type="match status" value="1"/>
</dbReference>
<organism evidence="2 3">
    <name type="scientific">Thiothrix litoralis</name>
    <dbReference type="NCBI Taxonomy" id="2891210"/>
    <lineage>
        <taxon>Bacteria</taxon>
        <taxon>Pseudomonadati</taxon>
        <taxon>Pseudomonadota</taxon>
        <taxon>Gammaproteobacteria</taxon>
        <taxon>Thiotrichales</taxon>
        <taxon>Thiotrichaceae</taxon>
        <taxon>Thiothrix</taxon>
    </lineage>
</organism>
<reference evidence="2 3" key="1">
    <citation type="submission" date="2021-04" db="EMBL/GenBank/DDBJ databases">
        <title>Genomics, taxonomy and metabolism of representatives of sulfur bacteria of the genus Thiothrix: Thiothrix fructosivorans QT, Thiothrix unzii A1T and three new species, Thiothrix subterranea sp. nov., Thiothrix litoralis sp. nov. and 'Candidatus Thiothrix anitrata' sp. nov.</title>
        <authorList>
            <person name="Ravin N.V."/>
            <person name="Smolyakov D."/>
            <person name="Rudenko T.S."/>
            <person name="Mardanov A.V."/>
            <person name="Beletsky A.V."/>
            <person name="Markov N.D."/>
            <person name="Fomenkov A.I."/>
            <person name="Roberts R.J."/>
            <person name="Karnachuk O.V."/>
            <person name="Novikov A."/>
            <person name="Grabovich M.Y."/>
        </authorList>
    </citation>
    <scope>NUCLEOTIDE SEQUENCE [LARGE SCALE GENOMIC DNA]</scope>
    <source>
        <strain evidence="2 3">AS</strain>
    </source>
</reference>
<feature type="domain" description="HNH nuclease" evidence="1">
    <location>
        <begin position="137"/>
        <end position="180"/>
    </location>
</feature>
<keyword evidence="2" id="KW-0540">Nuclease</keyword>